<protein>
    <submittedName>
        <fullName evidence="1">Uncharacterized protein</fullName>
    </submittedName>
</protein>
<dbReference type="RefSeq" id="WP_151543036.1">
    <property type="nucleotide sequence ID" value="NZ_WBMR01000091.1"/>
</dbReference>
<dbReference type="Proteomes" id="UP000483004">
    <property type="component" value="Unassembled WGS sequence"/>
</dbReference>
<dbReference type="OrthoDB" id="3500039at2"/>
<reference evidence="1 2" key="1">
    <citation type="submission" date="2019-09" db="EMBL/GenBank/DDBJ databases">
        <title>Actinomadura physcomitrii sp. nov., a novel actinomycete isolated from moss [Physcomitrium sphaericum (Ludw) Fuernr].</title>
        <authorList>
            <person name="Liu C."/>
            <person name="Zhuang X."/>
        </authorList>
    </citation>
    <scope>NUCLEOTIDE SEQUENCE [LARGE SCALE GENOMIC DNA]</scope>
    <source>
        <strain evidence="1 2">CYP1-1B</strain>
    </source>
</reference>
<accession>A0A6L3VR13</accession>
<gene>
    <name evidence="1" type="ORF">F9B16_27150</name>
</gene>
<organism evidence="1 2">
    <name type="scientific">Actinomadura montaniterrae</name>
    <dbReference type="NCBI Taxonomy" id="1803903"/>
    <lineage>
        <taxon>Bacteria</taxon>
        <taxon>Bacillati</taxon>
        <taxon>Actinomycetota</taxon>
        <taxon>Actinomycetes</taxon>
        <taxon>Streptosporangiales</taxon>
        <taxon>Thermomonosporaceae</taxon>
        <taxon>Actinomadura</taxon>
    </lineage>
</organism>
<keyword evidence="2" id="KW-1185">Reference proteome</keyword>
<sequence length="264" mass="28418">MTLLGTYEDGDYRAEFGTLAVRGFWPAGVGGTGELRHLNLPLLAEDAFAAGARSDVARAGAGWVLGTAAAHAHVRLEAYDAAPGRGAAGWNDVVETPFLTSRGEIRLTRARGGDSPWNLKLARPGLHRLCVLRRRTSDGHRWLLQFWPVSGSPEAPRFLARSRPAVGTDRPGHGDKRFGPLAMDVLSVALWSPGRHTRAALAERLLATPEQIREALRYLTRRGMLRVGGVDAGPASTIALVPERPRPPNAGAVSVALPWRTAAR</sequence>
<proteinExistence type="predicted"/>
<evidence type="ECO:0000313" key="1">
    <source>
        <dbReference type="EMBL" id="KAB2374785.1"/>
    </source>
</evidence>
<name>A0A6L3VR13_9ACTN</name>
<dbReference type="AlphaFoldDB" id="A0A6L3VR13"/>
<comment type="caution">
    <text evidence="1">The sequence shown here is derived from an EMBL/GenBank/DDBJ whole genome shotgun (WGS) entry which is preliminary data.</text>
</comment>
<dbReference type="EMBL" id="WBMR01000091">
    <property type="protein sequence ID" value="KAB2374785.1"/>
    <property type="molecule type" value="Genomic_DNA"/>
</dbReference>
<evidence type="ECO:0000313" key="2">
    <source>
        <dbReference type="Proteomes" id="UP000483004"/>
    </source>
</evidence>